<gene>
    <name evidence="10" type="ORF">PNBC_13980</name>
</gene>
<reference evidence="10 11" key="1">
    <citation type="submission" date="2016-02" db="EMBL/GenBank/DDBJ databases">
        <title>Paenibacillus sp. LPB0068, isolated from Crassostrea gigas.</title>
        <authorList>
            <person name="Shin S.-K."/>
            <person name="Yi H."/>
        </authorList>
    </citation>
    <scope>NUCLEOTIDE SEQUENCE [LARGE SCALE GENOMIC DNA]</scope>
    <source>
        <strain evidence="10 11">LPB0068</strain>
    </source>
</reference>
<dbReference type="InterPro" id="IPR058533">
    <property type="entry name" value="Cation_efflux_TM"/>
</dbReference>
<dbReference type="NCBIfam" id="TIGR01297">
    <property type="entry name" value="CDF"/>
    <property type="match status" value="1"/>
</dbReference>
<dbReference type="Proteomes" id="UP000077134">
    <property type="component" value="Unassembled WGS sequence"/>
</dbReference>
<dbReference type="GO" id="GO:0008324">
    <property type="term" value="F:monoatomic cation transmembrane transporter activity"/>
    <property type="evidence" value="ECO:0007669"/>
    <property type="project" value="InterPro"/>
</dbReference>
<feature type="domain" description="Cation efflux protein transmembrane" evidence="8">
    <location>
        <begin position="16"/>
        <end position="207"/>
    </location>
</feature>
<dbReference type="Gene3D" id="1.20.1510.10">
    <property type="entry name" value="Cation efflux protein transmembrane domain"/>
    <property type="match status" value="1"/>
</dbReference>
<evidence type="ECO:0000256" key="5">
    <source>
        <dbReference type="ARBA" id="ARBA00022989"/>
    </source>
</evidence>
<evidence type="ECO:0000313" key="11">
    <source>
        <dbReference type="Proteomes" id="UP000077134"/>
    </source>
</evidence>
<feature type="transmembrane region" description="Helical" evidence="7">
    <location>
        <begin position="153"/>
        <end position="171"/>
    </location>
</feature>
<evidence type="ECO:0000256" key="4">
    <source>
        <dbReference type="ARBA" id="ARBA00022692"/>
    </source>
</evidence>
<comment type="subcellular location">
    <subcellularLocation>
        <location evidence="1">Membrane</location>
        <topology evidence="1">Multi-pass membrane protein</topology>
    </subcellularLocation>
</comment>
<dbReference type="EMBL" id="LSFN01000025">
    <property type="protein sequence ID" value="OAB73198.1"/>
    <property type="molecule type" value="Genomic_DNA"/>
</dbReference>
<evidence type="ECO:0000259" key="9">
    <source>
        <dbReference type="Pfam" id="PF16916"/>
    </source>
</evidence>
<dbReference type="OrthoDB" id="9806522at2"/>
<feature type="transmembrane region" description="Helical" evidence="7">
    <location>
        <begin position="177"/>
        <end position="196"/>
    </location>
</feature>
<dbReference type="STRING" id="1763538.LPB68_06310"/>
<dbReference type="Gene3D" id="3.30.70.1350">
    <property type="entry name" value="Cation efflux protein, cytoplasmic domain"/>
    <property type="match status" value="1"/>
</dbReference>
<comment type="similarity">
    <text evidence="2">Belongs to the cation diffusion facilitator (CDF) transporter (TC 2.A.4) family.</text>
</comment>
<feature type="domain" description="Cation efflux protein cytoplasmic" evidence="9">
    <location>
        <begin position="223"/>
        <end position="294"/>
    </location>
</feature>
<evidence type="ECO:0000256" key="6">
    <source>
        <dbReference type="ARBA" id="ARBA00023136"/>
    </source>
</evidence>
<organism evidence="10 11">
    <name type="scientific">Paenibacillus crassostreae</name>
    <dbReference type="NCBI Taxonomy" id="1763538"/>
    <lineage>
        <taxon>Bacteria</taxon>
        <taxon>Bacillati</taxon>
        <taxon>Bacillota</taxon>
        <taxon>Bacilli</taxon>
        <taxon>Bacillales</taxon>
        <taxon>Paenibacillaceae</taxon>
        <taxon>Paenibacillus</taxon>
    </lineage>
</organism>
<dbReference type="PANTHER" id="PTHR43840">
    <property type="entry name" value="MITOCHONDRIAL METAL TRANSPORTER 1-RELATED"/>
    <property type="match status" value="1"/>
</dbReference>
<dbReference type="InterPro" id="IPR027470">
    <property type="entry name" value="Cation_efflux_CTD"/>
</dbReference>
<comment type="caution">
    <text evidence="10">The sequence shown here is derived from an EMBL/GenBank/DDBJ whole genome shotgun (WGS) entry which is preliminary data.</text>
</comment>
<keyword evidence="3" id="KW-0813">Transport</keyword>
<dbReference type="InterPro" id="IPR036837">
    <property type="entry name" value="Cation_efflux_CTD_sf"/>
</dbReference>
<evidence type="ECO:0000259" key="8">
    <source>
        <dbReference type="Pfam" id="PF01545"/>
    </source>
</evidence>
<dbReference type="KEGG" id="pcx:LPB68_06310"/>
<feature type="transmembrane region" description="Helical" evidence="7">
    <location>
        <begin position="77"/>
        <end position="98"/>
    </location>
</feature>
<keyword evidence="4 7" id="KW-0812">Transmembrane</keyword>
<dbReference type="SUPFAM" id="SSF160240">
    <property type="entry name" value="Cation efflux protein cytoplasmic domain-like"/>
    <property type="match status" value="1"/>
</dbReference>
<name>A0A167CHE1_9BACL</name>
<evidence type="ECO:0000313" key="10">
    <source>
        <dbReference type="EMBL" id="OAB73198.1"/>
    </source>
</evidence>
<dbReference type="Pfam" id="PF16916">
    <property type="entry name" value="ZT_dimer"/>
    <property type="match status" value="1"/>
</dbReference>
<proteinExistence type="inferred from homology"/>
<evidence type="ECO:0000256" key="3">
    <source>
        <dbReference type="ARBA" id="ARBA00022448"/>
    </source>
</evidence>
<keyword evidence="6 7" id="KW-0472">Membrane</keyword>
<keyword evidence="5 7" id="KW-1133">Transmembrane helix</keyword>
<dbReference type="PANTHER" id="PTHR43840:SF15">
    <property type="entry name" value="MITOCHONDRIAL METAL TRANSPORTER 1-RELATED"/>
    <property type="match status" value="1"/>
</dbReference>
<dbReference type="RefSeq" id="WP_068659139.1">
    <property type="nucleotide sequence ID" value="NZ_CP017770.1"/>
</dbReference>
<evidence type="ECO:0000256" key="1">
    <source>
        <dbReference type="ARBA" id="ARBA00004141"/>
    </source>
</evidence>
<keyword evidence="11" id="KW-1185">Reference proteome</keyword>
<dbReference type="AlphaFoldDB" id="A0A167CHE1"/>
<dbReference type="InterPro" id="IPR027469">
    <property type="entry name" value="Cation_efflux_TMD_sf"/>
</dbReference>
<feature type="transmembrane region" description="Helical" evidence="7">
    <location>
        <begin position="110"/>
        <end position="132"/>
    </location>
</feature>
<dbReference type="GO" id="GO:0016020">
    <property type="term" value="C:membrane"/>
    <property type="evidence" value="ECO:0007669"/>
    <property type="project" value="UniProtKB-SubCell"/>
</dbReference>
<evidence type="ECO:0000256" key="7">
    <source>
        <dbReference type="SAM" id="Phobius"/>
    </source>
</evidence>
<accession>A0A167CHE1</accession>
<sequence>MAIQHSAPIKTATWTGIITELMLAVFKGVVGYFSDSKALLGDALYSVTEAFTSLANKTPWKRAHATNKRRSGKIKSIVMILFSIVVLIGGVQMATQAIQDLSKSNLKAPGQFSVVAIFVSFAVREAIFQFQYRLAKKDNDDKQLQLGHVMNHRLGLITSLIVFIGVFLSIAGEMYGWPGLLYMDSIAGIIVAGLVIRKGYLLTMDTVYGRLAQEEIAEENTINFIDTIQRVHGIITVDDLRIQESGHYIILHVKVSVNPRITVYEAHDIAERVKKLLMNRFLHVSDVNIQVAPYDPGYPYKSNHDLNNQEMHTLLQ</sequence>
<evidence type="ECO:0000256" key="2">
    <source>
        <dbReference type="ARBA" id="ARBA00008114"/>
    </source>
</evidence>
<dbReference type="SUPFAM" id="SSF161111">
    <property type="entry name" value="Cation efflux protein transmembrane domain-like"/>
    <property type="match status" value="1"/>
</dbReference>
<dbReference type="Pfam" id="PF01545">
    <property type="entry name" value="Cation_efflux"/>
    <property type="match status" value="1"/>
</dbReference>
<protein>
    <submittedName>
        <fullName evidence="10">Uncharacterized protein</fullName>
    </submittedName>
</protein>
<dbReference type="InterPro" id="IPR002524">
    <property type="entry name" value="Cation_efflux"/>
</dbReference>
<dbReference type="InterPro" id="IPR050291">
    <property type="entry name" value="CDF_Transporter"/>
</dbReference>